<dbReference type="InterPro" id="IPR003749">
    <property type="entry name" value="ThiS/MoaD-like"/>
</dbReference>
<protein>
    <submittedName>
        <fullName evidence="1">ThiamineS protein</fullName>
    </submittedName>
</protein>
<dbReference type="eggNOG" id="COG1977">
    <property type="taxonomic scope" value="Bacteria"/>
</dbReference>
<name>D0LXH4_HALO1</name>
<dbReference type="SUPFAM" id="SSF54285">
    <property type="entry name" value="MoaD/ThiS"/>
    <property type="match status" value="1"/>
</dbReference>
<dbReference type="Pfam" id="PF02597">
    <property type="entry name" value="ThiS"/>
    <property type="match status" value="1"/>
</dbReference>
<dbReference type="Proteomes" id="UP000001880">
    <property type="component" value="Chromosome"/>
</dbReference>
<evidence type="ECO:0000313" key="2">
    <source>
        <dbReference type="Proteomes" id="UP000001880"/>
    </source>
</evidence>
<dbReference type="Gene3D" id="3.10.20.30">
    <property type="match status" value="1"/>
</dbReference>
<dbReference type="EMBL" id="CP001804">
    <property type="protein sequence ID" value="ACY17729.1"/>
    <property type="molecule type" value="Genomic_DNA"/>
</dbReference>
<dbReference type="InterPro" id="IPR012675">
    <property type="entry name" value="Beta-grasp_dom_sf"/>
</dbReference>
<dbReference type="InterPro" id="IPR016155">
    <property type="entry name" value="Mopterin_synth/thiamin_S_b"/>
</dbReference>
<dbReference type="AlphaFoldDB" id="D0LXH4"/>
<dbReference type="RefSeq" id="WP_012830321.1">
    <property type="nucleotide sequence ID" value="NC_013440.1"/>
</dbReference>
<dbReference type="KEGG" id="hoh:Hoch_5244"/>
<sequence length="115" mass="12187">MGTVGDSMRKLLARVRGDAGDGGEAVRVHVLIRGRIGAGWYDVDRTLRVPAGTTLGALIDSGEQRGVPLAEAIANSPHLAHTLMLNGERCPVDAHRERPLRDGDELYLLAPIAGG</sequence>
<reference evidence="1 2" key="1">
    <citation type="journal article" date="2010" name="Stand. Genomic Sci.">
        <title>Complete genome sequence of Haliangium ochraceum type strain (SMP-2).</title>
        <authorList>
            <consortium name="US DOE Joint Genome Institute (JGI-PGF)"/>
            <person name="Ivanova N."/>
            <person name="Daum C."/>
            <person name="Lang E."/>
            <person name="Abt B."/>
            <person name="Kopitz M."/>
            <person name="Saunders E."/>
            <person name="Lapidus A."/>
            <person name="Lucas S."/>
            <person name="Glavina Del Rio T."/>
            <person name="Nolan M."/>
            <person name="Tice H."/>
            <person name="Copeland A."/>
            <person name="Cheng J.F."/>
            <person name="Chen F."/>
            <person name="Bruce D."/>
            <person name="Goodwin L."/>
            <person name="Pitluck S."/>
            <person name="Mavromatis K."/>
            <person name="Pati A."/>
            <person name="Mikhailova N."/>
            <person name="Chen A."/>
            <person name="Palaniappan K."/>
            <person name="Land M."/>
            <person name="Hauser L."/>
            <person name="Chang Y.J."/>
            <person name="Jeffries C.D."/>
            <person name="Detter J.C."/>
            <person name="Brettin T."/>
            <person name="Rohde M."/>
            <person name="Goker M."/>
            <person name="Bristow J."/>
            <person name="Markowitz V."/>
            <person name="Eisen J.A."/>
            <person name="Hugenholtz P."/>
            <person name="Kyrpides N.C."/>
            <person name="Klenk H.P."/>
        </authorList>
    </citation>
    <scope>NUCLEOTIDE SEQUENCE [LARGE SCALE GENOMIC DNA]</scope>
    <source>
        <strain evidence="2">DSM 14365 / CIP 107738 / JCM 11303 / AJ 13395 / SMP-2</strain>
    </source>
</reference>
<accession>D0LXH4</accession>
<keyword evidence="2" id="KW-1185">Reference proteome</keyword>
<evidence type="ECO:0000313" key="1">
    <source>
        <dbReference type="EMBL" id="ACY17729.1"/>
    </source>
</evidence>
<organism evidence="1 2">
    <name type="scientific">Haliangium ochraceum (strain DSM 14365 / JCM 11303 / SMP-2)</name>
    <dbReference type="NCBI Taxonomy" id="502025"/>
    <lineage>
        <taxon>Bacteria</taxon>
        <taxon>Pseudomonadati</taxon>
        <taxon>Myxococcota</taxon>
        <taxon>Polyangia</taxon>
        <taxon>Haliangiales</taxon>
        <taxon>Kofleriaceae</taxon>
        <taxon>Haliangium</taxon>
    </lineage>
</organism>
<dbReference type="STRING" id="502025.Hoch_5244"/>
<proteinExistence type="predicted"/>
<dbReference type="CDD" id="cd17040">
    <property type="entry name" value="Ubl_MoaD_like"/>
    <property type="match status" value="1"/>
</dbReference>
<gene>
    <name evidence="1" type="ordered locus">Hoch_5244</name>
</gene>
<dbReference type="HOGENOM" id="CLU_2105563_0_0_7"/>